<proteinExistence type="inferred from homology"/>
<evidence type="ECO:0000256" key="4">
    <source>
        <dbReference type="ARBA" id="ARBA00022679"/>
    </source>
</evidence>
<evidence type="ECO:0000256" key="2">
    <source>
        <dbReference type="ARBA" id="ARBA00012923"/>
    </source>
</evidence>
<evidence type="ECO:0000256" key="5">
    <source>
        <dbReference type="ARBA" id="ARBA00023315"/>
    </source>
</evidence>
<comment type="catalytic activity">
    <reaction evidence="6">
        <text>N-terminal glycyl-[protein] + tetradecanoyl-CoA = N-tetradecanoylglycyl-[protein] + CoA + H(+)</text>
        <dbReference type="Rhea" id="RHEA:15521"/>
        <dbReference type="Rhea" id="RHEA-COMP:12666"/>
        <dbReference type="Rhea" id="RHEA-COMP:12667"/>
        <dbReference type="ChEBI" id="CHEBI:15378"/>
        <dbReference type="ChEBI" id="CHEBI:57287"/>
        <dbReference type="ChEBI" id="CHEBI:57385"/>
        <dbReference type="ChEBI" id="CHEBI:64723"/>
        <dbReference type="ChEBI" id="CHEBI:133050"/>
        <dbReference type="EC" id="2.3.1.97"/>
    </reaction>
</comment>
<dbReference type="HOGENOM" id="CLU_022882_0_1_1"/>
<evidence type="ECO:0000259" key="9">
    <source>
        <dbReference type="Pfam" id="PF02799"/>
    </source>
</evidence>
<comment type="similarity">
    <text evidence="1 7">Belongs to the NMT family.</text>
</comment>
<dbReference type="PANTHER" id="PTHR11377:SF5">
    <property type="entry name" value="GLYCYLPEPTIDE N-TETRADECANOYLTRANSFERASE"/>
    <property type="match status" value="1"/>
</dbReference>
<dbReference type="InterPro" id="IPR022676">
    <property type="entry name" value="NMT_N"/>
</dbReference>
<dbReference type="AlphaFoldDB" id="T0ML59"/>
<dbReference type="EC" id="2.3.1.97" evidence="2 6"/>
<dbReference type="GO" id="GO:0005737">
    <property type="term" value="C:cytoplasm"/>
    <property type="evidence" value="ECO:0007669"/>
    <property type="project" value="TreeGrafter"/>
</dbReference>
<gene>
    <name evidence="10" type="ORF">NAPIS_ORF00668</name>
</gene>
<sequence>MDESSFWKNQPVGIGEDNDVIKMPTTIRTIPFNLPEGFVFENIHEYKELSKFLYENYVEDVNEQFRLIYSENFLNFIINNPKHKQEYSLSLKFNNNLIGYVFGKETKIVINNVENIVAAVNFLCVSKDFRNKKIAPVLIREITRRFYCNGIYSGIFTSGTDLKFNICTTRYFHYPINNKKLLSSNFASTIDEITIKNPRQGTRKITEGDIYTVYNLYLKYVESFNMYEKFDFEDFKYLLFNGEYKTYVYTEEDKIVAFGSFFILETLNIEKNIKIKGAYLGLVGGQKINEMLEDLIFYSNKQKCDVFNCIDIGNNLEFIKTLNFVEGTGDLKYYLYNWRAGALKKDEIYFYMQ</sequence>
<reference evidence="10 11" key="1">
    <citation type="journal article" date="2013" name="BMC Genomics">
        <title>Genome sequencing and comparative genomics of honey bee microsporidia, Nosema apis reveal novel insights into host-parasite interactions.</title>
        <authorList>
            <person name="Chen Yp."/>
            <person name="Pettis J.S."/>
            <person name="Zhao Y."/>
            <person name="Liu X."/>
            <person name="Tallon L.J."/>
            <person name="Sadzewicz L.D."/>
            <person name="Li R."/>
            <person name="Zheng H."/>
            <person name="Huang S."/>
            <person name="Zhang X."/>
            <person name="Hamilton M.C."/>
            <person name="Pernal S.F."/>
            <person name="Melathopoulos A.P."/>
            <person name="Yan X."/>
            <person name="Evans J.D."/>
        </authorList>
    </citation>
    <scope>NUCLEOTIDE SEQUENCE [LARGE SCALE GENOMIC DNA]</scope>
    <source>
        <strain evidence="10 11">BRL 01</strain>
    </source>
</reference>
<evidence type="ECO:0000256" key="1">
    <source>
        <dbReference type="ARBA" id="ARBA00009469"/>
    </source>
</evidence>
<keyword evidence="11" id="KW-1185">Reference proteome</keyword>
<keyword evidence="4 6" id="KW-0808">Transferase</keyword>
<evidence type="ECO:0000313" key="10">
    <source>
        <dbReference type="EMBL" id="EQB61745.1"/>
    </source>
</evidence>
<dbReference type="OrthoDB" id="60315at2759"/>
<name>T0ML59_9MICR</name>
<feature type="domain" description="Glycylpeptide N-tetradecanoyltransferase N-terminal" evidence="8">
    <location>
        <begin position="22"/>
        <end position="168"/>
    </location>
</feature>
<dbReference type="Gene3D" id="3.40.630.170">
    <property type="match status" value="1"/>
</dbReference>
<organism evidence="10 11">
    <name type="scientific">Vairimorpha apis BRL 01</name>
    <dbReference type="NCBI Taxonomy" id="1037528"/>
    <lineage>
        <taxon>Eukaryota</taxon>
        <taxon>Fungi</taxon>
        <taxon>Fungi incertae sedis</taxon>
        <taxon>Microsporidia</taxon>
        <taxon>Nosematidae</taxon>
        <taxon>Vairimorpha</taxon>
    </lineage>
</organism>
<dbReference type="GO" id="GO:0004379">
    <property type="term" value="F:glycylpeptide N-tetradecanoyltransferase activity"/>
    <property type="evidence" value="ECO:0007669"/>
    <property type="project" value="UniProtKB-EC"/>
</dbReference>
<keyword evidence="5 6" id="KW-0012">Acyltransferase</keyword>
<protein>
    <recommendedName>
        <fullName evidence="3 6">Glycylpeptide N-tetradecanoyltransferase</fullName>
        <ecNumber evidence="2 6">2.3.1.97</ecNumber>
    </recommendedName>
</protein>
<dbReference type="VEuPathDB" id="MicrosporidiaDB:NAPIS_ORF00668"/>
<dbReference type="Proteomes" id="UP000053780">
    <property type="component" value="Unassembled WGS sequence"/>
</dbReference>
<dbReference type="SUPFAM" id="SSF55729">
    <property type="entry name" value="Acyl-CoA N-acyltransferases (Nat)"/>
    <property type="match status" value="2"/>
</dbReference>
<evidence type="ECO:0000256" key="3">
    <source>
        <dbReference type="ARBA" id="ARBA00022240"/>
    </source>
</evidence>
<evidence type="ECO:0000313" key="11">
    <source>
        <dbReference type="Proteomes" id="UP000053780"/>
    </source>
</evidence>
<evidence type="ECO:0000259" key="8">
    <source>
        <dbReference type="Pfam" id="PF01233"/>
    </source>
</evidence>
<dbReference type="Pfam" id="PF01233">
    <property type="entry name" value="NMT"/>
    <property type="match status" value="1"/>
</dbReference>
<evidence type="ECO:0000256" key="7">
    <source>
        <dbReference type="RuleBase" id="RU004178"/>
    </source>
</evidence>
<dbReference type="InterPro" id="IPR022677">
    <property type="entry name" value="NMT_C"/>
</dbReference>
<evidence type="ECO:0000256" key="6">
    <source>
        <dbReference type="RuleBase" id="RU000586"/>
    </source>
</evidence>
<dbReference type="InterPro" id="IPR016181">
    <property type="entry name" value="Acyl_CoA_acyltransferase"/>
</dbReference>
<comment type="function">
    <text evidence="6">Adds a myristoyl group to the N-terminal glycine residue of certain cellular proteins.</text>
</comment>
<accession>T0ML59</accession>
<dbReference type="PANTHER" id="PTHR11377">
    <property type="entry name" value="N-MYRISTOYL TRANSFERASE"/>
    <property type="match status" value="1"/>
</dbReference>
<dbReference type="InterPro" id="IPR000903">
    <property type="entry name" value="NMT"/>
</dbReference>
<dbReference type="Pfam" id="PF02799">
    <property type="entry name" value="NMT_C"/>
    <property type="match status" value="1"/>
</dbReference>
<feature type="domain" description="Glycylpeptide N-tetradecanoyltransferase C-terminal" evidence="9">
    <location>
        <begin position="197"/>
        <end position="343"/>
    </location>
</feature>
<dbReference type="EMBL" id="KE647096">
    <property type="protein sequence ID" value="EQB61745.1"/>
    <property type="molecule type" value="Genomic_DNA"/>
</dbReference>